<dbReference type="CDD" id="cd00229">
    <property type="entry name" value="SGNH_hydrolase"/>
    <property type="match status" value="1"/>
</dbReference>
<feature type="signal peptide" evidence="2">
    <location>
        <begin position="1"/>
        <end position="20"/>
    </location>
</feature>
<dbReference type="Proteomes" id="UP001595932">
    <property type="component" value="Unassembled WGS sequence"/>
</dbReference>
<dbReference type="Gene3D" id="3.40.50.1110">
    <property type="entry name" value="SGNH hydrolase"/>
    <property type="match status" value="1"/>
</dbReference>
<feature type="chain" id="PRO_5046752815" evidence="2">
    <location>
        <begin position="21"/>
        <end position="321"/>
    </location>
</feature>
<dbReference type="Pfam" id="PF13472">
    <property type="entry name" value="Lipase_GDSL_2"/>
    <property type="match status" value="1"/>
</dbReference>
<dbReference type="PANTHER" id="PTHR30383:SF5">
    <property type="entry name" value="SGNH HYDROLASE-TYPE ESTERASE DOMAIN-CONTAINING PROTEIN"/>
    <property type="match status" value="1"/>
</dbReference>
<dbReference type="InterPro" id="IPR051532">
    <property type="entry name" value="Ester_Hydrolysis_Enzymes"/>
</dbReference>
<proteinExistence type="predicted"/>
<dbReference type="PANTHER" id="PTHR30383">
    <property type="entry name" value="THIOESTERASE 1/PROTEASE 1/LYSOPHOSPHOLIPASE L1"/>
    <property type="match status" value="1"/>
</dbReference>
<feature type="domain" description="SGNH hydrolase-type esterase" evidence="3">
    <location>
        <begin position="33"/>
        <end position="229"/>
    </location>
</feature>
<gene>
    <name evidence="4" type="ORF">ACFO5U_00220</name>
</gene>
<dbReference type="InterPro" id="IPR013830">
    <property type="entry name" value="SGNH_hydro"/>
</dbReference>
<dbReference type="InterPro" id="IPR036514">
    <property type="entry name" value="SGNH_hydro_sf"/>
</dbReference>
<evidence type="ECO:0000259" key="3">
    <source>
        <dbReference type="Pfam" id="PF13472"/>
    </source>
</evidence>
<keyword evidence="5" id="KW-1185">Reference proteome</keyword>
<sequence length="321" mass="34203">MKKTVSVLLAGLLFTGSAAAASAEMQVPAVYVAIGDSLAAGQTPDRAIDSGYTDLIAQELTRNQPVALFSKDLAFPGFTTADVLDSIQSDEAAELLGSANIVTVSAGANDLLRLVQPNPVDGSLSFGQIQADYALNAARENIGEILGELAESAPSADVYVMGYYFAYPHARDSQKQGTAKQLDQLNAILEQEAKKAGATFVGVSERFGEDAVELVPNAGDVHPNISGYQEMANAFFEQYAEGFVVEDAELPPPAPLSFEEIQQMQEEADAEQPEQAQSVEQDAPDEVVAPDSEEQVDEAAAGPIHHIRNDYLVIRQALPFV</sequence>
<keyword evidence="2" id="KW-0732">Signal</keyword>
<name>A0ABV9M821_9BACL</name>
<dbReference type="EMBL" id="JBHSGL010000001">
    <property type="protein sequence ID" value="MFC4711266.1"/>
    <property type="molecule type" value="Genomic_DNA"/>
</dbReference>
<protein>
    <submittedName>
        <fullName evidence="4">SGNH/GDSL hydrolase family protein</fullName>
    </submittedName>
</protein>
<dbReference type="SUPFAM" id="SSF52266">
    <property type="entry name" value="SGNH hydrolase"/>
    <property type="match status" value="1"/>
</dbReference>
<reference evidence="5" key="1">
    <citation type="journal article" date="2019" name="Int. J. Syst. Evol. Microbiol.">
        <title>The Global Catalogue of Microorganisms (GCM) 10K type strain sequencing project: providing services to taxonomists for standard genome sequencing and annotation.</title>
        <authorList>
            <consortium name="The Broad Institute Genomics Platform"/>
            <consortium name="The Broad Institute Genome Sequencing Center for Infectious Disease"/>
            <person name="Wu L."/>
            <person name="Ma J."/>
        </authorList>
    </citation>
    <scope>NUCLEOTIDE SEQUENCE [LARGE SCALE GENOMIC DNA]</scope>
    <source>
        <strain evidence="5">CGMCC 1.12151</strain>
    </source>
</reference>
<evidence type="ECO:0000313" key="4">
    <source>
        <dbReference type="EMBL" id="MFC4711266.1"/>
    </source>
</evidence>
<evidence type="ECO:0000256" key="2">
    <source>
        <dbReference type="SAM" id="SignalP"/>
    </source>
</evidence>
<dbReference type="GO" id="GO:0016787">
    <property type="term" value="F:hydrolase activity"/>
    <property type="evidence" value="ECO:0007669"/>
    <property type="project" value="UniProtKB-KW"/>
</dbReference>
<feature type="region of interest" description="Disordered" evidence="1">
    <location>
        <begin position="264"/>
        <end position="302"/>
    </location>
</feature>
<evidence type="ECO:0000313" key="5">
    <source>
        <dbReference type="Proteomes" id="UP001595932"/>
    </source>
</evidence>
<organism evidence="4 5">
    <name type="scientific">Planococcus dechangensis</name>
    <dbReference type="NCBI Taxonomy" id="1176255"/>
    <lineage>
        <taxon>Bacteria</taxon>
        <taxon>Bacillati</taxon>
        <taxon>Bacillota</taxon>
        <taxon>Bacilli</taxon>
        <taxon>Bacillales</taxon>
        <taxon>Caryophanaceae</taxon>
        <taxon>Planococcus</taxon>
    </lineage>
</organism>
<evidence type="ECO:0000256" key="1">
    <source>
        <dbReference type="SAM" id="MobiDB-lite"/>
    </source>
</evidence>
<dbReference type="RefSeq" id="WP_377275627.1">
    <property type="nucleotide sequence ID" value="NZ_JBHSGL010000001.1"/>
</dbReference>
<comment type="caution">
    <text evidence="4">The sequence shown here is derived from an EMBL/GenBank/DDBJ whole genome shotgun (WGS) entry which is preliminary data.</text>
</comment>
<keyword evidence="4" id="KW-0378">Hydrolase</keyword>
<accession>A0ABV9M821</accession>